<dbReference type="RefSeq" id="WP_123896225.1">
    <property type="nucleotide sequence ID" value="NZ_RPFJ01000002.1"/>
</dbReference>
<accession>A0A3N4NWP1</accession>
<reference evidence="5 6" key="1">
    <citation type="submission" date="2018-11" db="EMBL/GenBank/DDBJ databases">
        <title>Aureibaculum marinum gen. nov., sp. nov., a member of the family Flavobacteriaceae isolated from the Bohai Sea.</title>
        <authorList>
            <person name="Ji X."/>
        </authorList>
    </citation>
    <scope>NUCLEOTIDE SEQUENCE [LARGE SCALE GENOMIC DNA]</scope>
    <source>
        <strain evidence="5 6">BH-SD17</strain>
    </source>
</reference>
<dbReference type="SUPFAM" id="SSF56935">
    <property type="entry name" value="Porins"/>
    <property type="match status" value="1"/>
</dbReference>
<dbReference type="EMBL" id="RPFJ01000002">
    <property type="protein sequence ID" value="RPE00256.1"/>
    <property type="molecule type" value="Genomic_DNA"/>
</dbReference>
<keyword evidence="3" id="KW-0998">Cell outer membrane</keyword>
<dbReference type="InterPro" id="IPR036942">
    <property type="entry name" value="Beta-barrel_TonB_sf"/>
</dbReference>
<evidence type="ECO:0000256" key="1">
    <source>
        <dbReference type="ARBA" id="ARBA00004442"/>
    </source>
</evidence>
<proteinExistence type="predicted"/>
<evidence type="ECO:0000313" key="6">
    <source>
        <dbReference type="Proteomes" id="UP000270856"/>
    </source>
</evidence>
<dbReference type="GO" id="GO:0009279">
    <property type="term" value="C:cell outer membrane"/>
    <property type="evidence" value="ECO:0007669"/>
    <property type="project" value="UniProtKB-SubCell"/>
</dbReference>
<evidence type="ECO:0000256" key="3">
    <source>
        <dbReference type="ARBA" id="ARBA00023237"/>
    </source>
</evidence>
<keyword evidence="4" id="KW-0732">Signal</keyword>
<sequence>MKLITFIILVALVTVVNAQETPIKKDSSVTVLDEVILIAVRKKKIETEMKMAVSVDEFLASSDNISFIKRGAYAWEPLLNNMSTERSTITIDGMHIFGACTDKMDPVTSYVESNNLSEIDITSGQEGSMHGATVAGSIDLKRKSTAFGLSKKWSGAYQTGFEFNNNQYFNLGNISYSSDKLVAEGSISYRKAENYYDGENNEVNHSQYDKFNTSVGIAYKTSPLSSIKVDAIFDKAKDVGFPALPMDLSLSRALITSAAYKQFFENKLIKVWDTKIYFNAVEHYMDDTTRPENLVHMDMPGWSTTYGLVSKINLKKENYASEIQLNAYDNLSIAEMRMYPQDRSERTMFAYSWPWVTTRYAGLSVNNSWDISKKSLLNFGGTFGVNYNYSKYVDFNWIFNPGASQKKTRFLPNLYTSYQLNIADFNFSVGGGYGHRAPSVSEGYGYYIYNSFDRYDYIGNPDLKNEISYEANASAGFKNNKGSIQAKINYFYIQNYIIGRILSLGSPMNYQSVGVKGYTSLDYASLFNFSLNTKYTIFKKLHWKGMLTYARGLDDNKNNLPFIRPLSYQTSLHYSFKNLGLFTSLNGDLKQINYSPEYGEDETPSYTNWNISADYTFYINNYRTVLQVGAENLFNEFYSTYADWGNIPRMGRNVFTSIKINF</sequence>
<evidence type="ECO:0000256" key="4">
    <source>
        <dbReference type="SAM" id="SignalP"/>
    </source>
</evidence>
<keyword evidence="6" id="KW-1185">Reference proteome</keyword>
<comment type="caution">
    <text evidence="5">The sequence shown here is derived from an EMBL/GenBank/DDBJ whole genome shotgun (WGS) entry which is preliminary data.</text>
</comment>
<dbReference type="OrthoDB" id="9759247at2"/>
<gene>
    <name evidence="5" type="ORF">EGM88_01655</name>
</gene>
<dbReference type="AlphaFoldDB" id="A0A3N4NWP1"/>
<organism evidence="5 6">
    <name type="scientific">Aureibaculum marinum</name>
    <dbReference type="NCBI Taxonomy" id="2487930"/>
    <lineage>
        <taxon>Bacteria</taxon>
        <taxon>Pseudomonadati</taxon>
        <taxon>Bacteroidota</taxon>
        <taxon>Flavobacteriia</taxon>
        <taxon>Flavobacteriales</taxon>
        <taxon>Flavobacteriaceae</taxon>
        <taxon>Aureibaculum</taxon>
    </lineage>
</organism>
<keyword evidence="2" id="KW-0472">Membrane</keyword>
<dbReference type="Proteomes" id="UP000270856">
    <property type="component" value="Unassembled WGS sequence"/>
</dbReference>
<keyword evidence="5" id="KW-0675">Receptor</keyword>
<evidence type="ECO:0000256" key="2">
    <source>
        <dbReference type="ARBA" id="ARBA00023136"/>
    </source>
</evidence>
<comment type="subcellular location">
    <subcellularLocation>
        <location evidence="1">Cell outer membrane</location>
    </subcellularLocation>
</comment>
<protein>
    <submittedName>
        <fullName evidence="5">TonB-dependent receptor</fullName>
    </submittedName>
</protein>
<dbReference type="Gene3D" id="2.40.170.20">
    <property type="entry name" value="TonB-dependent receptor, beta-barrel domain"/>
    <property type="match status" value="1"/>
</dbReference>
<evidence type="ECO:0000313" key="5">
    <source>
        <dbReference type="EMBL" id="RPE00256.1"/>
    </source>
</evidence>
<feature type="signal peptide" evidence="4">
    <location>
        <begin position="1"/>
        <end position="18"/>
    </location>
</feature>
<feature type="chain" id="PRO_5018045633" evidence="4">
    <location>
        <begin position="19"/>
        <end position="662"/>
    </location>
</feature>
<name>A0A3N4NWP1_9FLAO</name>